<feature type="domain" description="C2 tensin-type" evidence="4">
    <location>
        <begin position="151"/>
        <end position="290"/>
    </location>
</feature>
<sequence length="416" mass="47199">IQRNTTPMYRAPEMVDLYSNHPVTEKADIWALGCILFYLCFMEHPFEDSAKLRIINAKYTIPEMDRTYNEFHPLIVAKSGIIFQDGRVSSGVMVAAFFVFCKLFKNPNVAADMFSIRRCGIGHKVSLTPSQERYLLYITQLINNPSIRPQMSALYIKSVTMNPVPAFNRSRNGCRPFIEVYQGEKRTLTTVQEIEKMREFTLSDGKVTFPVNLTLIGDVTIIVYHGRSTLGGKVQGKMASIRVFQVQFHTGFINPNATKLKYSRAELDVSKESETKFPNRFCVTLDVSIDTDRVSSTTHTWDTLNPERLGPNVCFSSKEEFLECQEEFVNADDRESSMTFHAVHENRPSSPEVDTSPDRPTSVPRVDSSASEESRDEHSDDEFAKEFFNLRSSKGSTEVAQEALEGDYFTSKETNG</sequence>
<dbReference type="GO" id="GO:2000369">
    <property type="term" value="P:regulation of clathrin-dependent endocytosis"/>
    <property type="evidence" value="ECO:0007669"/>
    <property type="project" value="TreeGrafter"/>
</dbReference>
<accession>A0A913X211</accession>
<dbReference type="RefSeq" id="XP_020897686.1">
    <property type="nucleotide sequence ID" value="XM_021042027.2"/>
</dbReference>
<evidence type="ECO:0000256" key="1">
    <source>
        <dbReference type="ARBA" id="ARBA00022741"/>
    </source>
</evidence>
<feature type="region of interest" description="Disordered" evidence="2">
    <location>
        <begin position="343"/>
        <end position="383"/>
    </location>
</feature>
<dbReference type="SUPFAM" id="SSF56112">
    <property type="entry name" value="Protein kinase-like (PK-like)"/>
    <property type="match status" value="1"/>
</dbReference>
<dbReference type="GeneID" id="110236496"/>
<dbReference type="GO" id="GO:0004674">
    <property type="term" value="F:protein serine/threonine kinase activity"/>
    <property type="evidence" value="ECO:0007669"/>
    <property type="project" value="TreeGrafter"/>
</dbReference>
<evidence type="ECO:0000259" key="4">
    <source>
        <dbReference type="PROSITE" id="PS51182"/>
    </source>
</evidence>
<reference evidence="5" key="1">
    <citation type="submission" date="2022-11" db="UniProtKB">
        <authorList>
            <consortium name="EnsemblMetazoa"/>
        </authorList>
    </citation>
    <scope>IDENTIFICATION</scope>
</reference>
<dbReference type="PROSITE" id="PS50011">
    <property type="entry name" value="PROTEIN_KINASE_DOM"/>
    <property type="match status" value="1"/>
</dbReference>
<dbReference type="Pfam" id="PF10409">
    <property type="entry name" value="PTEN_C2"/>
    <property type="match status" value="1"/>
</dbReference>
<dbReference type="GO" id="GO:0005737">
    <property type="term" value="C:cytoplasm"/>
    <property type="evidence" value="ECO:0007669"/>
    <property type="project" value="TreeGrafter"/>
</dbReference>
<dbReference type="SMART" id="SM01326">
    <property type="entry name" value="PTEN_C2"/>
    <property type="match status" value="1"/>
</dbReference>
<dbReference type="PROSITE" id="PS51182">
    <property type="entry name" value="C2_TENSIN"/>
    <property type="match status" value="1"/>
</dbReference>
<evidence type="ECO:0000313" key="5">
    <source>
        <dbReference type="EnsemblMetazoa" id="XP_020897686.1"/>
    </source>
</evidence>
<dbReference type="Proteomes" id="UP000887567">
    <property type="component" value="Unplaced"/>
</dbReference>
<dbReference type="GO" id="GO:0045747">
    <property type="term" value="P:positive regulation of Notch signaling pathway"/>
    <property type="evidence" value="ECO:0007669"/>
    <property type="project" value="TreeGrafter"/>
</dbReference>
<feature type="domain" description="Protein kinase" evidence="3">
    <location>
        <begin position="1"/>
        <end position="167"/>
    </location>
</feature>
<dbReference type="InterPro" id="IPR014020">
    <property type="entry name" value="Tensin_C2-dom"/>
</dbReference>
<dbReference type="AlphaFoldDB" id="A0A913X211"/>
<dbReference type="GO" id="GO:0035612">
    <property type="term" value="F:AP-2 adaptor complex binding"/>
    <property type="evidence" value="ECO:0007669"/>
    <property type="project" value="TreeGrafter"/>
</dbReference>
<dbReference type="InterPro" id="IPR011009">
    <property type="entry name" value="Kinase-like_dom_sf"/>
</dbReference>
<dbReference type="InterPro" id="IPR000719">
    <property type="entry name" value="Prot_kinase_dom"/>
</dbReference>
<dbReference type="EnsemblMetazoa" id="XM_021042027.2">
    <property type="protein sequence ID" value="XP_020897686.1"/>
    <property type="gene ID" value="LOC110236496"/>
</dbReference>
<dbReference type="Gene3D" id="2.60.40.1110">
    <property type="match status" value="1"/>
</dbReference>
<evidence type="ECO:0008006" key="7">
    <source>
        <dbReference type="Google" id="ProtNLM"/>
    </source>
</evidence>
<proteinExistence type="predicted"/>
<evidence type="ECO:0000256" key="2">
    <source>
        <dbReference type="SAM" id="MobiDB-lite"/>
    </source>
</evidence>
<organism evidence="5 6">
    <name type="scientific">Exaiptasia diaphana</name>
    <name type="common">Tropical sea anemone</name>
    <name type="synonym">Aiptasia pulchella</name>
    <dbReference type="NCBI Taxonomy" id="2652724"/>
    <lineage>
        <taxon>Eukaryota</taxon>
        <taxon>Metazoa</taxon>
        <taxon>Cnidaria</taxon>
        <taxon>Anthozoa</taxon>
        <taxon>Hexacorallia</taxon>
        <taxon>Actiniaria</taxon>
        <taxon>Aiptasiidae</taxon>
        <taxon>Exaiptasia</taxon>
    </lineage>
</organism>
<dbReference type="PANTHER" id="PTHR22967">
    <property type="entry name" value="SERINE/THREONINE PROTEIN KINASE"/>
    <property type="match status" value="1"/>
</dbReference>
<dbReference type="SUPFAM" id="SSF49562">
    <property type="entry name" value="C2 domain (Calcium/lipid-binding domain, CaLB)"/>
    <property type="match status" value="1"/>
</dbReference>
<dbReference type="Pfam" id="PF00069">
    <property type="entry name" value="Pkinase"/>
    <property type="match status" value="1"/>
</dbReference>
<dbReference type="InterPro" id="IPR029021">
    <property type="entry name" value="Prot-tyrosine_phosphatase-like"/>
</dbReference>
<dbReference type="OrthoDB" id="1717591at2759"/>
<keyword evidence="6" id="KW-1185">Reference proteome</keyword>
<dbReference type="Gene3D" id="1.10.510.10">
    <property type="entry name" value="Transferase(Phosphotransferase) domain 1"/>
    <property type="match status" value="1"/>
</dbReference>
<evidence type="ECO:0000259" key="3">
    <source>
        <dbReference type="PROSITE" id="PS50011"/>
    </source>
</evidence>
<evidence type="ECO:0000313" key="6">
    <source>
        <dbReference type="Proteomes" id="UP000887567"/>
    </source>
</evidence>
<name>A0A913X211_EXADI</name>
<dbReference type="FunFam" id="2.60.40.1110:FF:000001">
    <property type="entry name" value="cyclin-G-associated kinase isoform X2"/>
    <property type="match status" value="1"/>
</dbReference>
<dbReference type="PANTHER" id="PTHR22967:SF105">
    <property type="entry name" value="CYCLIN-G-ASSOCIATED KINASE"/>
    <property type="match status" value="1"/>
</dbReference>
<protein>
    <recommendedName>
        <fullName evidence="7">Protein kinase domain-containing protein</fullName>
    </recommendedName>
</protein>
<dbReference type="InterPro" id="IPR035892">
    <property type="entry name" value="C2_domain_sf"/>
</dbReference>
<dbReference type="Gene3D" id="3.90.190.10">
    <property type="entry name" value="Protein tyrosine phosphatase superfamily"/>
    <property type="match status" value="1"/>
</dbReference>
<keyword evidence="1" id="KW-0547">Nucleotide-binding</keyword>
<dbReference type="KEGG" id="epa:110236496"/>
<dbReference type="GO" id="GO:0005524">
    <property type="term" value="F:ATP binding"/>
    <property type="evidence" value="ECO:0007669"/>
    <property type="project" value="InterPro"/>
</dbReference>
<feature type="compositionally biased region" description="Basic and acidic residues" evidence="2">
    <location>
        <begin position="372"/>
        <end position="383"/>
    </location>
</feature>